<organism evidence="3 4">
    <name type="scientific">Kuenenia stuttgartiensis</name>
    <dbReference type="NCBI Taxonomy" id="174633"/>
    <lineage>
        <taxon>Bacteria</taxon>
        <taxon>Pseudomonadati</taxon>
        <taxon>Planctomycetota</taxon>
        <taxon>Candidatus Brocadiia</taxon>
        <taxon>Candidatus Brocadiales</taxon>
        <taxon>Candidatus Brocadiaceae</taxon>
        <taxon>Candidatus Kuenenia</taxon>
    </lineage>
</organism>
<accession>A0A2C9CKB4</accession>
<evidence type="ECO:0000313" key="4">
    <source>
        <dbReference type="Proteomes" id="UP000221734"/>
    </source>
</evidence>
<proteinExistence type="predicted"/>
<dbReference type="RefSeq" id="WP_099325835.1">
    <property type="nucleotide sequence ID" value="NZ_CP049055.1"/>
</dbReference>
<dbReference type="EMBL" id="LT934425">
    <property type="protein sequence ID" value="SOH05227.1"/>
    <property type="molecule type" value="Genomic_DNA"/>
</dbReference>
<dbReference type="Proteomes" id="UP000501926">
    <property type="component" value="Chromosome"/>
</dbReference>
<evidence type="ECO:0000313" key="5">
    <source>
        <dbReference type="Proteomes" id="UP000501926"/>
    </source>
</evidence>
<feature type="domain" description="Schlafen AlbA-2" evidence="1">
    <location>
        <begin position="28"/>
        <end position="119"/>
    </location>
</feature>
<dbReference type="EMBL" id="CP049055">
    <property type="protein sequence ID" value="QII10678.1"/>
    <property type="molecule type" value="Genomic_DNA"/>
</dbReference>
<sequence>MQLKYQKPLSIRSWDDIQKYIILGKTHESIILDFKKEIPLKNPNSAKETARDIAQFANTWGGCLLVGVEEIKSPQGYKIAGEFCGVEDSESLKKFLHNKVVNYLYPSTISFQDVIISGNTSLPLKRQNGDTYLTPFLFPS</sequence>
<reference evidence="2 5" key="3">
    <citation type="submission" date="2020-02" db="EMBL/GenBank/DDBJ databases">
        <title>Newly sequenced genome of strain CSTR1 showed variability in Candidatus Kuenenia stuttgartiensis genomes.</title>
        <authorList>
            <person name="Ding C."/>
            <person name="Adrian L."/>
        </authorList>
    </citation>
    <scope>NUCLEOTIDE SEQUENCE [LARGE SCALE GENOMIC DNA]</scope>
    <source>
        <strain evidence="2 5">CSTR1</strain>
    </source>
</reference>
<dbReference type="Pfam" id="PF04326">
    <property type="entry name" value="SLFN_AlbA_2"/>
    <property type="match status" value="1"/>
</dbReference>
<reference evidence="4" key="1">
    <citation type="submission" date="2017-10" db="EMBL/GenBank/DDBJ databases">
        <authorList>
            <person name="Frank J."/>
        </authorList>
    </citation>
    <scope>NUCLEOTIDE SEQUENCE [LARGE SCALE GENOMIC DNA]</scope>
</reference>
<protein>
    <recommendedName>
        <fullName evidence="1">Schlafen AlbA-2 domain-containing protein</fullName>
    </recommendedName>
</protein>
<evidence type="ECO:0000313" key="2">
    <source>
        <dbReference type="EMBL" id="QII10678.1"/>
    </source>
</evidence>
<dbReference type="AlphaFoldDB" id="A0A2C9CKB4"/>
<dbReference type="InterPro" id="IPR007421">
    <property type="entry name" value="Schlafen_AlbA_2_dom"/>
</dbReference>
<name>A0A2C9CKB4_KUEST</name>
<dbReference type="Gene3D" id="3.30.950.30">
    <property type="entry name" value="Schlafen, AAA domain"/>
    <property type="match status" value="1"/>
</dbReference>
<evidence type="ECO:0000313" key="3">
    <source>
        <dbReference type="EMBL" id="SOH05227.1"/>
    </source>
</evidence>
<gene>
    <name evidence="2" type="ORF">KsCSTR_12990</name>
    <name evidence="3" type="ORF">KSMBR1_2740</name>
</gene>
<reference evidence="3" key="2">
    <citation type="submission" date="2017-10" db="EMBL/GenBank/DDBJ databases">
        <authorList>
            <person name="Banno H."/>
            <person name="Chua N.-H."/>
        </authorList>
    </citation>
    <scope>NUCLEOTIDE SEQUENCE [LARGE SCALE GENOMIC DNA]</scope>
    <source>
        <strain evidence="3">Kuenenia_mbr1_ru-nijmegen</strain>
    </source>
</reference>
<dbReference type="KEGG" id="kst:KSMBR1_2740"/>
<dbReference type="Proteomes" id="UP000221734">
    <property type="component" value="Chromosome Kuenenia_stuttgartiensis_MBR1"/>
</dbReference>
<dbReference type="InterPro" id="IPR038461">
    <property type="entry name" value="Schlafen_AlbA_2_dom_sf"/>
</dbReference>
<keyword evidence="4" id="KW-1185">Reference proteome</keyword>
<dbReference type="OrthoDB" id="231487at2"/>
<evidence type="ECO:0000259" key="1">
    <source>
        <dbReference type="Pfam" id="PF04326"/>
    </source>
</evidence>